<dbReference type="AlphaFoldDB" id="A0A1I3DXV6"/>
<sequence length="455" mass="50772">MTQREFVNEWKRKHPEIKRILNKEPFFWVNPKCKSASHALGKLPLTTEDIIDASNRLERFAPYLAQVFDEVKASNGIIESSLQEIPKMKSAMEKMLKNPLAGDLYLKMDHELPISGSIKARGGIYEVLKHAESLAMKEGLLFHNSDYRVLDSKPLRNFFSQYSISVGSTGNLGLSIGIMGAKLGFRVTVHMSRDARKWKKEKLRQHGVKVREYDSDFGKAVEEGRRQAQQDQRNYFIDDENSKDLFLGYAVAALRLKKQLEDRKIVVDESNPLFVYLPCGVGGGPGGIAFGLKQVYGDKVHCYFAEPTQAPAVMLGMLTGLKEKVSAIDFGIDSQTEADGLAVSRPSGLVCQMMEELLDGVFTVDDSLLFKMLTMLSKAEGIQLEPSALAGMPGPFRYAKDAVVHRAVRLGGQDPFMKQATHLVWATGGSMVPEDEMKQYISKGDKILSIEKQQV</sequence>
<dbReference type="GO" id="GO:0009097">
    <property type="term" value="P:isoleucine biosynthetic process"/>
    <property type="evidence" value="ECO:0007669"/>
    <property type="project" value="TreeGrafter"/>
</dbReference>
<dbReference type="HAMAP" id="MF_01030">
    <property type="entry name" value="D_Ser_dehydrat"/>
    <property type="match status" value="1"/>
</dbReference>
<dbReference type="GO" id="GO:0008721">
    <property type="term" value="F:D-serine ammonia-lyase activity"/>
    <property type="evidence" value="ECO:0007669"/>
    <property type="project" value="UniProtKB-EC"/>
</dbReference>
<keyword evidence="3 4" id="KW-0456">Lyase</keyword>
<evidence type="ECO:0000256" key="3">
    <source>
        <dbReference type="ARBA" id="ARBA00023239"/>
    </source>
</evidence>
<dbReference type="InterPro" id="IPR036052">
    <property type="entry name" value="TrpB-like_PALP_sf"/>
</dbReference>
<dbReference type="PANTHER" id="PTHR48078:SF9">
    <property type="entry name" value="D-SERINE DEHYDRATASE"/>
    <property type="match status" value="1"/>
</dbReference>
<dbReference type="GO" id="GO:0016836">
    <property type="term" value="F:hydro-lyase activity"/>
    <property type="evidence" value="ECO:0007669"/>
    <property type="project" value="UniProtKB-UniRule"/>
</dbReference>
<comment type="cofactor">
    <cofactor evidence="1 4">
        <name>pyridoxal 5'-phosphate</name>
        <dbReference type="ChEBI" id="CHEBI:597326"/>
    </cofactor>
</comment>
<comment type="catalytic activity">
    <reaction evidence="4">
        <text>D-serine = pyruvate + NH4(+)</text>
        <dbReference type="Rhea" id="RHEA:13977"/>
        <dbReference type="ChEBI" id="CHEBI:15361"/>
        <dbReference type="ChEBI" id="CHEBI:28938"/>
        <dbReference type="ChEBI" id="CHEBI:35247"/>
        <dbReference type="EC" id="4.3.1.18"/>
    </reaction>
</comment>
<dbReference type="PROSITE" id="PS00165">
    <property type="entry name" value="DEHYDRATASE_SER_THR"/>
    <property type="match status" value="1"/>
</dbReference>
<dbReference type="PANTHER" id="PTHR48078">
    <property type="entry name" value="THREONINE DEHYDRATASE, MITOCHONDRIAL-RELATED"/>
    <property type="match status" value="1"/>
</dbReference>
<evidence type="ECO:0000313" key="6">
    <source>
        <dbReference type="EMBL" id="SFH91473.1"/>
    </source>
</evidence>
<dbReference type="EC" id="4.3.1.18" evidence="4"/>
<evidence type="ECO:0000256" key="4">
    <source>
        <dbReference type="HAMAP-Rule" id="MF_01030"/>
    </source>
</evidence>
<dbReference type="Proteomes" id="UP000199287">
    <property type="component" value="Unassembled WGS sequence"/>
</dbReference>
<dbReference type="NCBIfam" id="TIGR02035">
    <property type="entry name" value="D_Ser_am_lyase"/>
    <property type="match status" value="1"/>
</dbReference>
<keyword evidence="2 4" id="KW-0663">Pyridoxal phosphate</keyword>
<feature type="domain" description="Tryptophan synthase beta chain-like PALP" evidence="5">
    <location>
        <begin position="100"/>
        <end position="395"/>
    </location>
</feature>
<dbReference type="NCBIfam" id="NF002823">
    <property type="entry name" value="PRK02991.1"/>
    <property type="match status" value="1"/>
</dbReference>
<dbReference type="InterPro" id="IPR050147">
    <property type="entry name" value="Ser/Thr_Dehydratase"/>
</dbReference>
<dbReference type="InterPro" id="IPR011780">
    <property type="entry name" value="D_Ser_am_lyase"/>
</dbReference>
<evidence type="ECO:0000259" key="5">
    <source>
        <dbReference type="Pfam" id="PF00291"/>
    </source>
</evidence>
<evidence type="ECO:0000256" key="1">
    <source>
        <dbReference type="ARBA" id="ARBA00001933"/>
    </source>
</evidence>
<accession>A0A1I3DXV6</accession>
<name>A0A1I3DXV6_9FIRM</name>
<protein>
    <recommendedName>
        <fullName evidence="4">Probable D-serine dehydratase</fullName>
        <ecNumber evidence="4">4.3.1.18</ecNumber>
    </recommendedName>
    <alternativeName>
        <fullName evidence="4">D-serine deaminase</fullName>
        <shortName evidence="4">DSD</shortName>
    </alternativeName>
</protein>
<dbReference type="SUPFAM" id="SSF53686">
    <property type="entry name" value="Tryptophan synthase beta subunit-like PLP-dependent enzymes"/>
    <property type="match status" value="1"/>
</dbReference>
<dbReference type="Pfam" id="PF00291">
    <property type="entry name" value="PALP"/>
    <property type="match status" value="1"/>
</dbReference>
<evidence type="ECO:0000256" key="2">
    <source>
        <dbReference type="ARBA" id="ARBA00022898"/>
    </source>
</evidence>
<reference evidence="7" key="1">
    <citation type="submission" date="2016-10" db="EMBL/GenBank/DDBJ databases">
        <authorList>
            <person name="Varghese N."/>
            <person name="Submissions S."/>
        </authorList>
    </citation>
    <scope>NUCLEOTIDE SEQUENCE [LARGE SCALE GENOMIC DNA]</scope>
    <source>
        <strain evidence="7">Z-7934</strain>
    </source>
</reference>
<dbReference type="Gene3D" id="3.40.50.1100">
    <property type="match status" value="2"/>
</dbReference>
<evidence type="ECO:0000313" key="7">
    <source>
        <dbReference type="Proteomes" id="UP000199287"/>
    </source>
</evidence>
<dbReference type="RefSeq" id="WP_207646638.1">
    <property type="nucleotide sequence ID" value="NZ_FOQA01000004.1"/>
</dbReference>
<gene>
    <name evidence="4" type="primary">dsdA</name>
    <name evidence="6" type="ORF">SAMN05192551_104155</name>
</gene>
<feature type="modified residue" description="N6-(pyridoxal phosphate)lysine" evidence="4">
    <location>
        <position position="119"/>
    </location>
</feature>
<organism evidence="6 7">
    <name type="scientific">Tindallia magadiensis</name>
    <dbReference type="NCBI Taxonomy" id="69895"/>
    <lineage>
        <taxon>Bacteria</taxon>
        <taxon>Bacillati</taxon>
        <taxon>Bacillota</taxon>
        <taxon>Clostridia</taxon>
        <taxon>Peptostreptococcales</taxon>
        <taxon>Tindalliaceae</taxon>
        <taxon>Tindallia</taxon>
    </lineage>
</organism>
<dbReference type="STRING" id="69895.SAMN05192551_104155"/>
<keyword evidence="7" id="KW-1185">Reference proteome</keyword>
<proteinExistence type="inferred from homology"/>
<dbReference type="GO" id="GO:0030170">
    <property type="term" value="F:pyridoxal phosphate binding"/>
    <property type="evidence" value="ECO:0007669"/>
    <property type="project" value="InterPro"/>
</dbReference>
<dbReference type="InterPro" id="IPR000634">
    <property type="entry name" value="Ser/Thr_deHydtase_PyrdxlP-BS"/>
</dbReference>
<comment type="similarity">
    <text evidence="4">Belongs to the serine/threonine dehydratase family. DsdA subfamily.</text>
</comment>
<dbReference type="EMBL" id="FOQA01000004">
    <property type="protein sequence ID" value="SFH91473.1"/>
    <property type="molecule type" value="Genomic_DNA"/>
</dbReference>
<dbReference type="GO" id="GO:0036088">
    <property type="term" value="P:D-serine catabolic process"/>
    <property type="evidence" value="ECO:0007669"/>
    <property type="project" value="TreeGrafter"/>
</dbReference>
<dbReference type="InterPro" id="IPR001926">
    <property type="entry name" value="TrpB-like_PALP"/>
</dbReference>